<keyword evidence="1" id="KW-0521">NADP</keyword>
<accession>A0A4Q2SAJ5</accession>
<evidence type="ECO:0000313" key="7">
    <source>
        <dbReference type="EMBL" id="RYB98005.1"/>
    </source>
</evidence>
<dbReference type="SUPFAM" id="SSF51735">
    <property type="entry name" value="NAD(P)-binding Rossmann-fold domains"/>
    <property type="match status" value="1"/>
</dbReference>
<dbReference type="InterPro" id="IPR006140">
    <property type="entry name" value="D-isomer_DH_NAD-bd"/>
</dbReference>
<dbReference type="InterPro" id="IPR036291">
    <property type="entry name" value="NAD(P)-bd_dom_sf"/>
</dbReference>
<keyword evidence="2 4" id="KW-0560">Oxidoreductase</keyword>
<dbReference type="PANTHER" id="PTHR10996:SF178">
    <property type="entry name" value="2-HYDROXYACID DEHYDROGENASE YGL185C-RELATED"/>
    <property type="match status" value="1"/>
</dbReference>
<dbReference type="GO" id="GO:0051287">
    <property type="term" value="F:NAD binding"/>
    <property type="evidence" value="ECO:0007669"/>
    <property type="project" value="InterPro"/>
</dbReference>
<dbReference type="RefSeq" id="WP_129334343.1">
    <property type="nucleotide sequence ID" value="NZ_SDVB01000380.1"/>
</dbReference>
<evidence type="ECO:0000256" key="3">
    <source>
        <dbReference type="ARBA" id="ARBA00023027"/>
    </source>
</evidence>
<keyword evidence="3" id="KW-0520">NAD</keyword>
<dbReference type="Pfam" id="PF02826">
    <property type="entry name" value="2-Hacid_dh_C"/>
    <property type="match status" value="1"/>
</dbReference>
<comment type="caution">
    <text evidence="7">The sequence shown here is derived from an EMBL/GenBank/DDBJ whole genome shotgun (WGS) entry which is preliminary data.</text>
</comment>
<dbReference type="GO" id="GO:0016618">
    <property type="term" value="F:hydroxypyruvate reductase [NAD(P)H] activity"/>
    <property type="evidence" value="ECO:0007669"/>
    <property type="project" value="TreeGrafter"/>
</dbReference>
<feature type="domain" description="D-isomer specific 2-hydroxyacid dehydrogenase NAD-binding" evidence="6">
    <location>
        <begin position="109"/>
        <end position="283"/>
    </location>
</feature>
<reference evidence="7 8" key="1">
    <citation type="submission" date="2019-01" db="EMBL/GenBank/DDBJ databases">
        <authorList>
            <person name="Deng T."/>
        </authorList>
    </citation>
    <scope>NUCLEOTIDE SEQUENCE [LARGE SCALE GENOMIC DNA]</scope>
    <source>
        <strain evidence="7 8">F8825</strain>
    </source>
</reference>
<dbReference type="AlphaFoldDB" id="A0A4Q2SAJ5"/>
<dbReference type="GO" id="GO:0005829">
    <property type="term" value="C:cytosol"/>
    <property type="evidence" value="ECO:0007669"/>
    <property type="project" value="TreeGrafter"/>
</dbReference>
<feature type="domain" description="D-isomer specific 2-hydroxyacid dehydrogenase catalytic" evidence="5">
    <location>
        <begin position="43"/>
        <end position="314"/>
    </location>
</feature>
<evidence type="ECO:0000256" key="1">
    <source>
        <dbReference type="ARBA" id="ARBA00022857"/>
    </source>
</evidence>
<dbReference type="SUPFAM" id="SSF52283">
    <property type="entry name" value="Formate/glycerate dehydrogenase catalytic domain-like"/>
    <property type="match status" value="1"/>
</dbReference>
<protein>
    <submittedName>
        <fullName evidence="7">2-hydroxyacid dehydrogenase</fullName>
    </submittedName>
</protein>
<comment type="similarity">
    <text evidence="4">Belongs to the D-isomer specific 2-hydroxyacid dehydrogenase family.</text>
</comment>
<evidence type="ECO:0000256" key="2">
    <source>
        <dbReference type="ARBA" id="ARBA00023002"/>
    </source>
</evidence>
<name>A0A4Q2SAJ5_9HYPH</name>
<gene>
    <name evidence="7" type="ORF">EUU22_23230</name>
</gene>
<evidence type="ECO:0000259" key="5">
    <source>
        <dbReference type="Pfam" id="PF00389"/>
    </source>
</evidence>
<dbReference type="GO" id="GO:0030267">
    <property type="term" value="F:glyoxylate reductase (NADPH) activity"/>
    <property type="evidence" value="ECO:0007669"/>
    <property type="project" value="TreeGrafter"/>
</dbReference>
<proteinExistence type="inferred from homology"/>
<evidence type="ECO:0000256" key="4">
    <source>
        <dbReference type="RuleBase" id="RU003719"/>
    </source>
</evidence>
<sequence>MAIQPRPTILVPGRINPRVTDRLAERFDVLRVPHGPDLELGETEAACVRGVAVSGALPGRWIAQLPNLQVISSFGVGYDAVDVTTAAGRGIVVTNTPDVLNDEVADTAVALLINTVRQLPQAEIWLREGRWEREGPFPLSPLSLKGRHVGIHGLGRIGLEIARRLEPFKVRISYHTRRPRTDLGYGYFPSLTALAEAVDTLISIVPKTPETFKAINAEVLSALGPNGVLINIGRGWTVDEEALIDALRDGTIAAAGLDVFQDEPHVPEELLTFPNVSLLPHVASASVPTRNAMADLVVDNLIAWFETGRVLTPVPETPQKPVK</sequence>
<dbReference type="CDD" id="cd12156">
    <property type="entry name" value="HPPR"/>
    <property type="match status" value="1"/>
</dbReference>
<dbReference type="Pfam" id="PF00389">
    <property type="entry name" value="2-Hacid_dh"/>
    <property type="match status" value="1"/>
</dbReference>
<dbReference type="OrthoDB" id="9793626at2"/>
<organism evidence="7 8">
    <name type="scientific">Ciceribacter ferrooxidans</name>
    <dbReference type="NCBI Taxonomy" id="2509717"/>
    <lineage>
        <taxon>Bacteria</taxon>
        <taxon>Pseudomonadati</taxon>
        <taxon>Pseudomonadota</taxon>
        <taxon>Alphaproteobacteria</taxon>
        <taxon>Hyphomicrobiales</taxon>
        <taxon>Rhizobiaceae</taxon>
        <taxon>Ciceribacter</taxon>
    </lineage>
</organism>
<dbReference type="PANTHER" id="PTHR10996">
    <property type="entry name" value="2-HYDROXYACID DEHYDROGENASE-RELATED"/>
    <property type="match status" value="1"/>
</dbReference>
<dbReference type="InterPro" id="IPR050223">
    <property type="entry name" value="D-isomer_2-hydroxyacid_DH"/>
</dbReference>
<dbReference type="FunFam" id="3.40.50.720:FF:000213">
    <property type="entry name" value="Putative 2-hydroxyacid dehydrogenase"/>
    <property type="match status" value="1"/>
</dbReference>
<dbReference type="EMBL" id="SDVB01000380">
    <property type="protein sequence ID" value="RYB98005.1"/>
    <property type="molecule type" value="Genomic_DNA"/>
</dbReference>
<dbReference type="InterPro" id="IPR006139">
    <property type="entry name" value="D-isomer_2_OHA_DH_cat_dom"/>
</dbReference>
<evidence type="ECO:0000259" key="6">
    <source>
        <dbReference type="Pfam" id="PF02826"/>
    </source>
</evidence>
<dbReference type="Gene3D" id="3.40.50.720">
    <property type="entry name" value="NAD(P)-binding Rossmann-like Domain"/>
    <property type="match status" value="2"/>
</dbReference>
<keyword evidence="8" id="KW-1185">Reference proteome</keyword>
<dbReference type="Proteomes" id="UP000291088">
    <property type="component" value="Unassembled WGS sequence"/>
</dbReference>
<evidence type="ECO:0000313" key="8">
    <source>
        <dbReference type="Proteomes" id="UP000291088"/>
    </source>
</evidence>